<name>A0A8C3HTS0_CHRPI</name>
<protein>
    <submittedName>
        <fullName evidence="7">Uncharacterized protein</fullName>
    </submittedName>
</protein>
<dbReference type="PANTHER" id="PTHR40388:SF1">
    <property type="entry name" value="BRYOPORIN"/>
    <property type="match status" value="1"/>
</dbReference>
<keyword evidence="5" id="KW-0166">Nematocyst</keyword>
<dbReference type="Proteomes" id="UP000694380">
    <property type="component" value="Unplaced"/>
</dbReference>
<evidence type="ECO:0000313" key="8">
    <source>
        <dbReference type="Proteomes" id="UP000694380"/>
    </source>
</evidence>
<feature type="compositionally biased region" description="Low complexity" evidence="6">
    <location>
        <begin position="182"/>
        <end position="194"/>
    </location>
</feature>
<accession>A0A8C3HTS0</accession>
<keyword evidence="3" id="KW-1052">Target cell membrane</keyword>
<feature type="region of interest" description="Disordered" evidence="6">
    <location>
        <begin position="176"/>
        <end position="202"/>
    </location>
</feature>
<comment type="subcellular location">
    <subcellularLocation>
        <location evidence="2">Nematocyst</location>
    </subcellularLocation>
    <subcellularLocation>
        <location evidence="1">Target cell membrane</location>
    </subcellularLocation>
</comment>
<dbReference type="GO" id="GO:0044218">
    <property type="term" value="C:other organism cell membrane"/>
    <property type="evidence" value="ECO:0007669"/>
    <property type="project" value="UniProtKB-KW"/>
</dbReference>
<evidence type="ECO:0000256" key="5">
    <source>
        <dbReference type="ARBA" id="ARBA00023331"/>
    </source>
</evidence>
<dbReference type="GeneTree" id="ENSGT00940000164286"/>
<keyword evidence="4" id="KW-1053">Target membrane</keyword>
<evidence type="ECO:0000256" key="1">
    <source>
        <dbReference type="ARBA" id="ARBA00004175"/>
    </source>
</evidence>
<dbReference type="InterPro" id="IPR050677">
    <property type="entry name" value="Actinoporin_PFT"/>
</dbReference>
<dbReference type="InterPro" id="IPR015926">
    <property type="entry name" value="Cytolysin/lectin"/>
</dbReference>
<evidence type="ECO:0000313" key="7">
    <source>
        <dbReference type="Ensembl" id="ENSCPBP00000023038.1"/>
    </source>
</evidence>
<dbReference type="PANTHER" id="PTHR40388">
    <property type="entry name" value="BRYOPORIN"/>
    <property type="match status" value="1"/>
</dbReference>
<reference evidence="7" key="1">
    <citation type="submission" date="2025-08" db="UniProtKB">
        <authorList>
            <consortium name="Ensembl"/>
        </authorList>
    </citation>
    <scope>IDENTIFICATION</scope>
</reference>
<dbReference type="AlphaFoldDB" id="A0A8C3HTS0"/>
<organism evidence="7 8">
    <name type="scientific">Chrysemys picta bellii</name>
    <name type="common">Western painted turtle</name>
    <name type="synonym">Emys bellii</name>
    <dbReference type="NCBI Taxonomy" id="8478"/>
    <lineage>
        <taxon>Eukaryota</taxon>
        <taxon>Metazoa</taxon>
        <taxon>Chordata</taxon>
        <taxon>Craniata</taxon>
        <taxon>Vertebrata</taxon>
        <taxon>Euteleostomi</taxon>
        <taxon>Archelosauria</taxon>
        <taxon>Testudinata</taxon>
        <taxon>Testudines</taxon>
        <taxon>Cryptodira</taxon>
        <taxon>Durocryptodira</taxon>
        <taxon>Testudinoidea</taxon>
        <taxon>Emydidae</taxon>
        <taxon>Chrysemys</taxon>
    </lineage>
</organism>
<keyword evidence="4" id="KW-0472">Membrane</keyword>
<dbReference type="SUPFAM" id="SSF63724">
    <property type="entry name" value="Cytolysin/lectin"/>
    <property type="match status" value="1"/>
</dbReference>
<dbReference type="GO" id="GO:0042151">
    <property type="term" value="C:nematocyst"/>
    <property type="evidence" value="ECO:0007669"/>
    <property type="project" value="UniProtKB-SubCell"/>
</dbReference>
<dbReference type="Gene3D" id="2.60.270.20">
    <property type="entry name" value="Cytolysin/lectin"/>
    <property type="match status" value="1"/>
</dbReference>
<evidence type="ECO:0000256" key="2">
    <source>
        <dbReference type="ARBA" id="ARBA00004532"/>
    </source>
</evidence>
<sequence>MERGKDIEEILRGVTHSRCVGVEITNKTTVAIRSPSFFCYSGHTFIPPAPAISPGCKETCVFVKRNLSAWGVAGALTYEWAGFSFILMFSNPFDNNLHHLQYALEICEGRMSCKELESLYHIMRGHRPLSRTYQKDRLGRNTTALVVTLHSFQISATMSNHSKAALRILIEERGSPPSYTTQPPCSQQLSSPLPRFSQKLTQ</sequence>
<dbReference type="OMA" id="VPFDYNF"/>
<evidence type="ECO:0000256" key="6">
    <source>
        <dbReference type="SAM" id="MobiDB-lite"/>
    </source>
</evidence>
<keyword evidence="8" id="KW-1185">Reference proteome</keyword>
<reference evidence="7" key="2">
    <citation type="submission" date="2025-09" db="UniProtKB">
        <authorList>
            <consortium name="Ensembl"/>
        </authorList>
    </citation>
    <scope>IDENTIFICATION</scope>
</reference>
<evidence type="ECO:0000256" key="3">
    <source>
        <dbReference type="ARBA" id="ARBA00022537"/>
    </source>
</evidence>
<evidence type="ECO:0000256" key="4">
    <source>
        <dbReference type="ARBA" id="ARBA00023298"/>
    </source>
</evidence>
<dbReference type="Ensembl" id="ENSCPBT00000027149.1">
    <property type="protein sequence ID" value="ENSCPBP00000023038.1"/>
    <property type="gene ID" value="ENSCPBG00000016466.1"/>
</dbReference>
<proteinExistence type="predicted"/>